<dbReference type="PANTHER" id="PTHR38448:SF2">
    <property type="entry name" value="REGULATORY PROTEIN YLBF"/>
    <property type="match status" value="1"/>
</dbReference>
<gene>
    <name evidence="2" type="ORF">JFN88_18980</name>
</gene>
<keyword evidence="1" id="KW-0175">Coiled coil</keyword>
<organism evidence="2 3">
    <name type="scientific">Paenibacillus roseus</name>
    <dbReference type="NCBI Taxonomy" id="2798579"/>
    <lineage>
        <taxon>Bacteria</taxon>
        <taxon>Bacillati</taxon>
        <taxon>Bacillota</taxon>
        <taxon>Bacilli</taxon>
        <taxon>Bacillales</taxon>
        <taxon>Paenibacillaceae</taxon>
        <taxon>Paenibacillus</taxon>
    </lineage>
</organism>
<protein>
    <submittedName>
        <fullName evidence="2">YlbF family regulator</fullName>
    </submittedName>
</protein>
<reference evidence="2" key="1">
    <citation type="submission" date="2020-12" db="EMBL/GenBank/DDBJ databases">
        <authorList>
            <person name="Huq M.A."/>
        </authorList>
    </citation>
    <scope>NUCLEOTIDE SEQUENCE</scope>
    <source>
        <strain evidence="2">MAHUQ-46</strain>
    </source>
</reference>
<evidence type="ECO:0000313" key="3">
    <source>
        <dbReference type="Proteomes" id="UP000640274"/>
    </source>
</evidence>
<evidence type="ECO:0000256" key="1">
    <source>
        <dbReference type="SAM" id="Coils"/>
    </source>
</evidence>
<keyword evidence="3" id="KW-1185">Reference proteome</keyword>
<dbReference type="AlphaFoldDB" id="A0A934JAI7"/>
<dbReference type="SUPFAM" id="SSF158622">
    <property type="entry name" value="YheA/YmcA-like"/>
    <property type="match status" value="1"/>
</dbReference>
<dbReference type="PANTHER" id="PTHR38448">
    <property type="entry name" value="REGULATORY PROTEIN YLBF-RELATED"/>
    <property type="match status" value="1"/>
</dbReference>
<accession>A0A934JAI7</accession>
<dbReference type="EMBL" id="JAELUP010000103">
    <property type="protein sequence ID" value="MBJ6363290.1"/>
    <property type="molecule type" value="Genomic_DNA"/>
</dbReference>
<dbReference type="InterPro" id="IPR052767">
    <property type="entry name" value="Bact_com_dev_regulator"/>
</dbReference>
<dbReference type="Gene3D" id="1.20.1500.10">
    <property type="entry name" value="YheA/YmcA-like"/>
    <property type="match status" value="1"/>
</dbReference>
<evidence type="ECO:0000313" key="2">
    <source>
        <dbReference type="EMBL" id="MBJ6363290.1"/>
    </source>
</evidence>
<feature type="coiled-coil region" evidence="1">
    <location>
        <begin position="89"/>
        <end position="116"/>
    </location>
</feature>
<dbReference type="Pfam" id="PF06133">
    <property type="entry name" value="Com_YlbF"/>
    <property type="match status" value="1"/>
</dbReference>
<dbReference type="Proteomes" id="UP000640274">
    <property type="component" value="Unassembled WGS sequence"/>
</dbReference>
<dbReference type="RefSeq" id="WP_199020845.1">
    <property type="nucleotide sequence ID" value="NZ_JAELUP010000103.1"/>
</dbReference>
<sequence length="164" mass="17609">MPTAEKTSVLPSDVFGYGEQVATLDMAGLLLNAYELGDMIIGSADVADYSYWKSIVAADEEVQKLAKQFLKAKDFFTECERFGRFHPDFHAAKDKVKQLQGELDRHECVRRFKEAEAAVDQLLYDISHLIASSVSDTIKVPGNESVGSGCGGGGSCSCGSGGCG</sequence>
<name>A0A934JAI7_9BACL</name>
<proteinExistence type="predicted"/>
<dbReference type="InterPro" id="IPR023378">
    <property type="entry name" value="YheA/YmcA-like_dom_sf"/>
</dbReference>
<comment type="caution">
    <text evidence="2">The sequence shown here is derived from an EMBL/GenBank/DDBJ whole genome shotgun (WGS) entry which is preliminary data.</text>
</comment>
<dbReference type="InterPro" id="IPR010368">
    <property type="entry name" value="Com_YlbF"/>
</dbReference>